<evidence type="ECO:0000313" key="9">
    <source>
        <dbReference type="Proteomes" id="UP000034444"/>
    </source>
</evidence>
<dbReference type="FunFam" id="3.20.20.70:FF:000022">
    <property type="entry name" value="3-keto-L-gulonate-6-phosphate decarboxylase UlaD"/>
    <property type="match status" value="1"/>
</dbReference>
<keyword evidence="5" id="KW-0456">Lyase</keyword>
<dbReference type="PANTHER" id="PTHR35039">
    <property type="entry name" value="3-KETO-L-GULONATE-6-PHOSPHATE DECARBOXYLASE SGBH-RELATED"/>
    <property type="match status" value="1"/>
</dbReference>
<dbReference type="SMART" id="SM00934">
    <property type="entry name" value="OMPdecase"/>
    <property type="match status" value="1"/>
</dbReference>
<dbReference type="Proteomes" id="UP000034444">
    <property type="component" value="Chromosome"/>
</dbReference>
<comment type="catalytic activity">
    <reaction evidence="1">
        <text>D-ribulose 5-phosphate + formaldehyde = D-arabino-hex-3-ulose 6-phosphate</text>
        <dbReference type="Rhea" id="RHEA:25201"/>
        <dbReference type="ChEBI" id="CHEBI:16842"/>
        <dbReference type="ChEBI" id="CHEBI:58121"/>
        <dbReference type="ChEBI" id="CHEBI:58542"/>
        <dbReference type="EC" id="4.1.2.43"/>
    </reaction>
</comment>
<dbReference type="NCBIfam" id="TIGR03128">
    <property type="entry name" value="RuMP_HxlA"/>
    <property type="match status" value="1"/>
</dbReference>
<evidence type="ECO:0000256" key="3">
    <source>
        <dbReference type="ARBA" id="ARBA00006350"/>
    </source>
</evidence>
<evidence type="ECO:0000256" key="1">
    <source>
        <dbReference type="ARBA" id="ARBA00000718"/>
    </source>
</evidence>
<dbReference type="SUPFAM" id="SSF51366">
    <property type="entry name" value="Ribulose-phoshate binding barrel"/>
    <property type="match status" value="1"/>
</dbReference>
<dbReference type="GO" id="GO:0019854">
    <property type="term" value="P:L-ascorbic acid catabolic process"/>
    <property type="evidence" value="ECO:0007669"/>
    <property type="project" value="TreeGrafter"/>
</dbReference>
<comment type="pathway">
    <text evidence="2">One-carbon metabolism; formaldehyde assimilation via RuMP pathway; D-fructose 6-phosphate from D-ribulose 5-phosphate and formaldehyde: step 1/2.</text>
</comment>
<proteinExistence type="inferred from homology"/>
<organism evidence="8 9">
    <name type="scientific">Sulfurovum lithotrophicum</name>
    <dbReference type="NCBI Taxonomy" id="206403"/>
    <lineage>
        <taxon>Bacteria</taxon>
        <taxon>Pseudomonadati</taxon>
        <taxon>Campylobacterota</taxon>
        <taxon>Epsilonproteobacteria</taxon>
        <taxon>Campylobacterales</taxon>
        <taxon>Sulfurovaceae</taxon>
        <taxon>Sulfurovum</taxon>
    </lineage>
</organism>
<dbReference type="PANTHER" id="PTHR35039:SF3">
    <property type="entry name" value="3-KETO-L-GULONATE-6-PHOSPHATE DECARBOXYLASE SGBH-RELATED"/>
    <property type="match status" value="1"/>
</dbReference>
<dbReference type="Gene3D" id="3.20.20.70">
    <property type="entry name" value="Aldolase class I"/>
    <property type="match status" value="1"/>
</dbReference>
<dbReference type="GO" id="GO:0004590">
    <property type="term" value="F:orotidine-5'-phosphate decarboxylase activity"/>
    <property type="evidence" value="ECO:0007669"/>
    <property type="project" value="InterPro"/>
</dbReference>
<comment type="similarity">
    <text evidence="3">Belongs to the HPS/KGPDC family. HPS subfamily.</text>
</comment>
<dbReference type="GO" id="GO:0019647">
    <property type="term" value="P:formaldehyde assimilation via ribulose monophosphate cycle"/>
    <property type="evidence" value="ECO:0007669"/>
    <property type="project" value="UniProtKB-UniPathway"/>
</dbReference>
<evidence type="ECO:0000313" key="8">
    <source>
        <dbReference type="EMBL" id="AKF24789.1"/>
    </source>
</evidence>
<evidence type="ECO:0000259" key="7">
    <source>
        <dbReference type="SMART" id="SM00934"/>
    </source>
</evidence>
<name>A0A7U4M0W5_9BACT</name>
<dbReference type="EC" id="4.1.2.43" evidence="4"/>
<dbReference type="RefSeq" id="WP_046550878.1">
    <property type="nucleotide sequence ID" value="NZ_CP011308.1"/>
</dbReference>
<dbReference type="GO" id="GO:0006207">
    <property type="term" value="P:'de novo' pyrimidine nucleobase biosynthetic process"/>
    <property type="evidence" value="ECO:0007669"/>
    <property type="project" value="InterPro"/>
</dbReference>
<reference evidence="9" key="2">
    <citation type="journal article" date="2017" name="Stand. Genomic Sci.">
        <title>Complete genome sequence of the sulfur-oxidizing chemolithoautotrophic Sulfurovum lithotrophicum 42BKTT.</title>
        <authorList>
            <person name="Jeon W."/>
            <person name="Priscilla L."/>
            <person name="Park G."/>
            <person name="Lee H."/>
            <person name="Lee N."/>
            <person name="Lee D."/>
            <person name="Kwon H."/>
            <person name="Ahn I."/>
            <person name="Lee C."/>
            <person name="Lee H."/>
            <person name="Ahn J."/>
        </authorList>
    </citation>
    <scope>NUCLEOTIDE SEQUENCE [LARGE SCALE GENOMIC DNA]</scope>
    <source>
        <strain evidence="9">ATCC BAA-797 / 42BKT</strain>
    </source>
</reference>
<protein>
    <recommendedName>
        <fullName evidence="4">3-hexulose-6-phosphate synthase</fullName>
        <ecNumber evidence="4">4.1.2.43</ecNumber>
    </recommendedName>
</protein>
<gene>
    <name evidence="8" type="ORF">YH65_04865</name>
</gene>
<evidence type="ECO:0000256" key="6">
    <source>
        <dbReference type="ARBA" id="ARBA00023277"/>
    </source>
</evidence>
<keyword evidence="9" id="KW-1185">Reference proteome</keyword>
<dbReference type="GO" id="GO:0043801">
    <property type="term" value="F:hexulose-6-phosphate synthase activity"/>
    <property type="evidence" value="ECO:0007669"/>
    <property type="project" value="UniProtKB-EC"/>
</dbReference>
<keyword evidence="6" id="KW-0119">Carbohydrate metabolism</keyword>
<dbReference type="UniPathway" id="UPA00294">
    <property type="reaction ID" value="UER00434"/>
</dbReference>
<dbReference type="InterPro" id="IPR017553">
    <property type="entry name" value="3-hexulose-6-phosphate_synth"/>
</dbReference>
<dbReference type="InterPro" id="IPR001754">
    <property type="entry name" value="OMPdeCOase_dom"/>
</dbReference>
<sequence length="209" mass="22438">MKLQLAIDVLTTDEAFALVQETRKYIDIIEIGTPLIKHEGIKLVKSMRTLFPEKTLLVDLKTMDVGEYEANYCFEAGADIVTVLGVADINTIKGTIKSAKKHGKKALVDMINVPNKTALAKKVNKLGADFVGIHSGIDQQNAGQSPLSDLKEVSKNVKIPLAVAGGINLDTIDDIVKLKPEIIVVGGAITGTKDPKKAAKAIAKRIKGK</sequence>
<dbReference type="KEGG" id="slh:YH65_04865"/>
<evidence type="ECO:0000256" key="2">
    <source>
        <dbReference type="ARBA" id="ARBA00005014"/>
    </source>
</evidence>
<dbReference type="OrthoDB" id="43475at2"/>
<dbReference type="InterPro" id="IPR041710">
    <property type="entry name" value="HPS/KGPDC"/>
</dbReference>
<dbReference type="InterPro" id="IPR011060">
    <property type="entry name" value="RibuloseP-bd_barrel"/>
</dbReference>
<dbReference type="CDD" id="cd04726">
    <property type="entry name" value="KGPDC_HPS"/>
    <property type="match status" value="1"/>
</dbReference>
<dbReference type="GO" id="GO:0033982">
    <property type="term" value="F:3-dehydro-L-gulonate-6-phosphate decarboxylase activity"/>
    <property type="evidence" value="ECO:0007669"/>
    <property type="project" value="TreeGrafter"/>
</dbReference>
<feature type="domain" description="Orotidine 5'-phosphate decarboxylase" evidence="7">
    <location>
        <begin position="2"/>
        <end position="202"/>
    </location>
</feature>
<accession>A0A7U4M0W5</accession>
<dbReference type="AlphaFoldDB" id="A0A7U4M0W5"/>
<dbReference type="InterPro" id="IPR013785">
    <property type="entry name" value="Aldolase_TIM"/>
</dbReference>
<evidence type="ECO:0000256" key="5">
    <source>
        <dbReference type="ARBA" id="ARBA00023239"/>
    </source>
</evidence>
<reference evidence="8 9" key="1">
    <citation type="submission" date="2015-04" db="EMBL/GenBank/DDBJ databases">
        <title>Complete genome sequence of Sulfurovum lithotrophicum ATCC BAA-797T.</title>
        <authorList>
            <person name="Ahn J."/>
            <person name="Park G."/>
            <person name="Jeon W."/>
            <person name="Jang Y."/>
            <person name="Jang M."/>
            <person name="Lee H."/>
            <person name="Lee H."/>
        </authorList>
    </citation>
    <scope>NUCLEOTIDE SEQUENCE [LARGE SCALE GENOMIC DNA]</scope>
    <source>
        <strain evidence="9">ATCC BAA-797 / 42BKT</strain>
    </source>
</reference>
<evidence type="ECO:0000256" key="4">
    <source>
        <dbReference type="ARBA" id="ARBA00012890"/>
    </source>
</evidence>
<dbReference type="Pfam" id="PF00215">
    <property type="entry name" value="OMPdecase"/>
    <property type="match status" value="1"/>
</dbReference>
<dbReference type="EMBL" id="CP011308">
    <property type="protein sequence ID" value="AKF24789.1"/>
    <property type="molecule type" value="Genomic_DNA"/>
</dbReference>